<dbReference type="InterPro" id="IPR050270">
    <property type="entry name" value="DegV_domain_contain"/>
</dbReference>
<proteinExistence type="predicted"/>
<dbReference type="Proteomes" id="UP001236652">
    <property type="component" value="Chromosome"/>
</dbReference>
<dbReference type="Gene3D" id="3.30.1180.10">
    <property type="match status" value="1"/>
</dbReference>
<dbReference type="EMBL" id="CP126446">
    <property type="protein sequence ID" value="WIF97628.1"/>
    <property type="molecule type" value="Genomic_DNA"/>
</dbReference>
<dbReference type="InterPro" id="IPR003797">
    <property type="entry name" value="DegV"/>
</dbReference>
<evidence type="ECO:0000313" key="2">
    <source>
        <dbReference type="EMBL" id="WIF97628.1"/>
    </source>
</evidence>
<dbReference type="Pfam" id="PF02645">
    <property type="entry name" value="DegV"/>
    <property type="match status" value="1"/>
</dbReference>
<evidence type="ECO:0000256" key="1">
    <source>
        <dbReference type="ARBA" id="ARBA00023121"/>
    </source>
</evidence>
<dbReference type="PANTHER" id="PTHR33434">
    <property type="entry name" value="DEGV DOMAIN-CONTAINING PROTEIN DR_1986-RELATED"/>
    <property type="match status" value="1"/>
</dbReference>
<gene>
    <name evidence="2" type="ORF">QNI29_18160</name>
</gene>
<dbReference type="Gene3D" id="3.40.50.10170">
    <property type="match status" value="1"/>
</dbReference>
<dbReference type="PROSITE" id="PS51482">
    <property type="entry name" value="DEGV"/>
    <property type="match status" value="1"/>
</dbReference>
<sequence length="292" mass="32768">MEIILMKREYDKMKTAILTDSTAYIPQELRDRWNIHMVPLSVTIGEETYREEMDLSASDFYDMVRGAQELPKTSQPSIGVVTNKLEELSVEYDAVVAITLSSGISGTYQAIASADDMVDSIDLHVFDSEISCMVQGFYVLEAAEMADNGAMPEQIMARVNEMQSSIRAYFMVDDLSHLHRGGRLNGAQALVGSLLQVKPVLHFVDKVIVPFEKIRTRKKALKRVKGLFEEVAEKGQPMKATIIHANREEDAQEILDELQEKYPNVEFVLSYFGPVIGTHLGEGALGIGWFER</sequence>
<keyword evidence="1" id="KW-0446">Lipid-binding</keyword>
<dbReference type="InterPro" id="IPR043168">
    <property type="entry name" value="DegV_C"/>
</dbReference>
<dbReference type="PANTHER" id="PTHR33434:SF2">
    <property type="entry name" value="FATTY ACID-BINDING PROTEIN TM_1468"/>
    <property type="match status" value="1"/>
</dbReference>
<dbReference type="NCBIfam" id="TIGR00762">
    <property type="entry name" value="DegV"/>
    <property type="match status" value="1"/>
</dbReference>
<keyword evidence="3" id="KW-1185">Reference proteome</keyword>
<organism evidence="2 3">
    <name type="scientific">Pontibacillus chungwhensis</name>
    <dbReference type="NCBI Taxonomy" id="265426"/>
    <lineage>
        <taxon>Bacteria</taxon>
        <taxon>Bacillati</taxon>
        <taxon>Bacillota</taxon>
        <taxon>Bacilli</taxon>
        <taxon>Bacillales</taxon>
        <taxon>Bacillaceae</taxon>
        <taxon>Pontibacillus</taxon>
    </lineage>
</organism>
<dbReference type="SUPFAM" id="SSF82549">
    <property type="entry name" value="DAK1/DegV-like"/>
    <property type="match status" value="1"/>
</dbReference>
<accession>A0ABY8UWF0</accession>
<name>A0ABY8UWF0_9BACI</name>
<protein>
    <submittedName>
        <fullName evidence="2">DegV family protein</fullName>
    </submittedName>
</protein>
<evidence type="ECO:0000313" key="3">
    <source>
        <dbReference type="Proteomes" id="UP001236652"/>
    </source>
</evidence>
<reference evidence="2 3" key="1">
    <citation type="submission" date="2023-05" db="EMBL/GenBank/DDBJ databases">
        <title>Comparative genomics reveals the evidence of polycyclic aromatic hydrocarbons degradation in moderately halophilic genus Pontibacillus.</title>
        <authorList>
            <person name="Yang H."/>
            <person name="Qian Z."/>
        </authorList>
    </citation>
    <scope>NUCLEOTIDE SEQUENCE [LARGE SCALE GENOMIC DNA]</scope>
    <source>
        <strain evidence="3">HN14</strain>
    </source>
</reference>